<keyword evidence="1" id="KW-0489">Methyltransferase</keyword>
<dbReference type="RefSeq" id="WP_378129420.1">
    <property type="nucleotide sequence ID" value="NZ_JBHSMI010000004.1"/>
</dbReference>
<dbReference type="SUPFAM" id="SSF53335">
    <property type="entry name" value="S-adenosyl-L-methionine-dependent methyltransferases"/>
    <property type="match status" value="1"/>
</dbReference>
<dbReference type="Gene3D" id="3.40.50.150">
    <property type="entry name" value="Vaccinia Virus protein VP39"/>
    <property type="match status" value="1"/>
</dbReference>
<dbReference type="GO" id="GO:0032259">
    <property type="term" value="P:methylation"/>
    <property type="evidence" value="ECO:0007669"/>
    <property type="project" value="UniProtKB-KW"/>
</dbReference>
<accession>A0ABW0HMD8</accession>
<keyword evidence="1" id="KW-0808">Transferase</keyword>
<protein>
    <submittedName>
        <fullName evidence="1">SAM-dependent methyltransferase</fullName>
    </submittedName>
</protein>
<dbReference type="EMBL" id="JBHSMI010000004">
    <property type="protein sequence ID" value="MFC5401655.1"/>
    <property type="molecule type" value="Genomic_DNA"/>
</dbReference>
<proteinExistence type="predicted"/>
<organism evidence="1 2">
    <name type="scientific">Cohnella soli</name>
    <dbReference type="NCBI Taxonomy" id="425005"/>
    <lineage>
        <taxon>Bacteria</taxon>
        <taxon>Bacillati</taxon>
        <taxon>Bacillota</taxon>
        <taxon>Bacilli</taxon>
        <taxon>Bacillales</taxon>
        <taxon>Paenibacillaceae</taxon>
        <taxon>Cohnella</taxon>
    </lineage>
</organism>
<dbReference type="InterPro" id="IPR029063">
    <property type="entry name" value="SAM-dependent_MTases_sf"/>
</dbReference>
<reference evidence="2" key="1">
    <citation type="journal article" date="2019" name="Int. J. Syst. Evol. Microbiol.">
        <title>The Global Catalogue of Microorganisms (GCM) 10K type strain sequencing project: providing services to taxonomists for standard genome sequencing and annotation.</title>
        <authorList>
            <consortium name="The Broad Institute Genomics Platform"/>
            <consortium name="The Broad Institute Genome Sequencing Center for Infectious Disease"/>
            <person name="Wu L."/>
            <person name="Ma J."/>
        </authorList>
    </citation>
    <scope>NUCLEOTIDE SEQUENCE [LARGE SCALE GENOMIC DNA]</scope>
    <source>
        <strain evidence="2">CGMCC 1.18575</strain>
    </source>
</reference>
<dbReference type="Proteomes" id="UP001596113">
    <property type="component" value="Unassembled WGS sequence"/>
</dbReference>
<comment type="caution">
    <text evidence="1">The sequence shown here is derived from an EMBL/GenBank/DDBJ whole genome shotgun (WGS) entry which is preliminary data.</text>
</comment>
<evidence type="ECO:0000313" key="2">
    <source>
        <dbReference type="Proteomes" id="UP001596113"/>
    </source>
</evidence>
<name>A0ABW0HMD8_9BACL</name>
<keyword evidence="2" id="KW-1185">Reference proteome</keyword>
<gene>
    <name evidence="1" type="ORF">ACFPOF_02820</name>
</gene>
<sequence length="261" mass="29844">MLQSQLCREQDFTMPWFTHACTKLRENMRFHRKLWEWCYIYEALRERDMLLPFRKGLGFGVGKEPLAAAFAAQGTEIVATDLDVDNAKTQGWVDTNQHANTLADLNGKGLCDPHQFANLVSYETADMNRISDKFTGQFDFTWSSCSFEHLGSIELGKRFIVNQMKCLRPGGVAVHTTEFNLTSNEETLEMPILVIYRRKDIEAMADELRREGYRITIDYTAGAGPFESYVDLPPYNNPVHLRLMLGQFVSTSIGLIIEKPQ</sequence>
<dbReference type="GO" id="GO:0008168">
    <property type="term" value="F:methyltransferase activity"/>
    <property type="evidence" value="ECO:0007669"/>
    <property type="project" value="UniProtKB-KW"/>
</dbReference>
<evidence type="ECO:0000313" key="1">
    <source>
        <dbReference type="EMBL" id="MFC5401655.1"/>
    </source>
</evidence>